<dbReference type="SUPFAM" id="SSF51735">
    <property type="entry name" value="NAD(P)-binding Rossmann-fold domains"/>
    <property type="match status" value="1"/>
</dbReference>
<dbReference type="Gene3D" id="3.40.50.720">
    <property type="entry name" value="NAD(P)-binding Rossmann-like Domain"/>
    <property type="match status" value="1"/>
</dbReference>
<evidence type="ECO:0000313" key="3">
    <source>
        <dbReference type="EMBL" id="MFL4471703.1"/>
    </source>
</evidence>
<evidence type="ECO:0000256" key="1">
    <source>
        <dbReference type="ARBA" id="ARBA00006484"/>
    </source>
</evidence>
<keyword evidence="4" id="KW-1185">Reference proteome</keyword>
<dbReference type="PANTHER" id="PTHR43477:SF1">
    <property type="entry name" value="DIHYDROANTICAPSIN 7-DEHYDROGENASE"/>
    <property type="match status" value="1"/>
</dbReference>
<name>A0ABW8UX20_9RHOB</name>
<organism evidence="3 4">
    <name type="scientific">Tateyamaria armeniaca</name>
    <dbReference type="NCBI Taxonomy" id="2518930"/>
    <lineage>
        <taxon>Bacteria</taxon>
        <taxon>Pseudomonadati</taxon>
        <taxon>Pseudomonadota</taxon>
        <taxon>Alphaproteobacteria</taxon>
        <taxon>Rhodobacterales</taxon>
        <taxon>Roseobacteraceae</taxon>
        <taxon>Tateyamaria</taxon>
    </lineage>
</organism>
<protein>
    <submittedName>
        <fullName evidence="3">SDR family NAD(P)-dependent oxidoreductase</fullName>
        <ecNumber evidence="3">1.1.1.-</ecNumber>
    </submittedName>
</protein>
<dbReference type="CDD" id="cd05233">
    <property type="entry name" value="SDR_c"/>
    <property type="match status" value="1"/>
</dbReference>
<dbReference type="EMBL" id="JBHDIY010000002">
    <property type="protein sequence ID" value="MFL4471703.1"/>
    <property type="molecule type" value="Genomic_DNA"/>
</dbReference>
<dbReference type="InterPro" id="IPR051122">
    <property type="entry name" value="SDR_DHRS6-like"/>
</dbReference>
<comment type="caution">
    <text evidence="3">The sequence shown here is derived from an EMBL/GenBank/DDBJ whole genome shotgun (WGS) entry which is preliminary data.</text>
</comment>
<dbReference type="Pfam" id="PF13561">
    <property type="entry name" value="adh_short_C2"/>
    <property type="match status" value="1"/>
</dbReference>
<dbReference type="Proteomes" id="UP001627408">
    <property type="component" value="Unassembled WGS sequence"/>
</dbReference>
<accession>A0ABW8UX20</accession>
<dbReference type="PRINTS" id="PR00080">
    <property type="entry name" value="SDRFAMILY"/>
</dbReference>
<reference evidence="3 4" key="1">
    <citation type="submission" date="2024-08" db="EMBL/GenBank/DDBJ databases">
        <title>Tateyamaria sp. nov., isolated from marine algae.</title>
        <authorList>
            <person name="Choi B.J."/>
            <person name="Kim J.M."/>
            <person name="Lee J.K."/>
            <person name="Choi D.G."/>
            <person name="Bayburt H."/>
            <person name="Baek J.H."/>
            <person name="Han D.M."/>
            <person name="Jeon C.O."/>
        </authorList>
    </citation>
    <scope>NUCLEOTIDE SEQUENCE [LARGE SCALE GENOMIC DNA]</scope>
    <source>
        <strain evidence="3 4">KMU-156</strain>
    </source>
</reference>
<dbReference type="GO" id="GO:0016491">
    <property type="term" value="F:oxidoreductase activity"/>
    <property type="evidence" value="ECO:0007669"/>
    <property type="project" value="UniProtKB-KW"/>
</dbReference>
<dbReference type="InterPro" id="IPR036291">
    <property type="entry name" value="NAD(P)-bd_dom_sf"/>
</dbReference>
<proteinExistence type="inferred from homology"/>
<comment type="similarity">
    <text evidence="1">Belongs to the short-chain dehydrogenases/reductases (SDR) family.</text>
</comment>
<evidence type="ECO:0000313" key="4">
    <source>
        <dbReference type="Proteomes" id="UP001627408"/>
    </source>
</evidence>
<sequence>MALPQDLANRNAVVTGGASGLGRAIALRLAAAGATVTVVDLETARDTATEGMGFAACDVGALDAKDHLKDIAESLDSVDVLVANAGVVPPWRGLSDVDGAEWQRVMAINTWGVAASIGAFAPVMTHSSCASIVVMASINGFRAHPKQVLYTASKHAAIGITRAAALDLGPSGIRVNALAPGPIATEALLGRISDRHAAGGANPDDVIQAMTAETALGRMATPQDVANAAHFLASDASGGMTGTVLPVEAGLA</sequence>
<dbReference type="PRINTS" id="PR00081">
    <property type="entry name" value="GDHRDH"/>
</dbReference>
<evidence type="ECO:0000256" key="2">
    <source>
        <dbReference type="ARBA" id="ARBA00023002"/>
    </source>
</evidence>
<dbReference type="EC" id="1.1.1.-" evidence="3"/>
<dbReference type="PROSITE" id="PS00061">
    <property type="entry name" value="ADH_SHORT"/>
    <property type="match status" value="1"/>
</dbReference>
<dbReference type="PANTHER" id="PTHR43477">
    <property type="entry name" value="DIHYDROANTICAPSIN 7-DEHYDROGENASE"/>
    <property type="match status" value="1"/>
</dbReference>
<dbReference type="InterPro" id="IPR002347">
    <property type="entry name" value="SDR_fam"/>
</dbReference>
<dbReference type="RefSeq" id="WP_407593558.1">
    <property type="nucleotide sequence ID" value="NZ_JBHDIY010000002.1"/>
</dbReference>
<gene>
    <name evidence="3" type="ORF">ACERZ8_18150</name>
</gene>
<keyword evidence="2 3" id="KW-0560">Oxidoreductase</keyword>
<dbReference type="InterPro" id="IPR020904">
    <property type="entry name" value="Sc_DH/Rdtase_CS"/>
</dbReference>